<proteinExistence type="predicted"/>
<evidence type="ECO:0000256" key="3">
    <source>
        <dbReference type="ARBA" id="ARBA00024253"/>
    </source>
</evidence>
<dbReference type="InterPro" id="IPR003337">
    <property type="entry name" value="Trehalose_PPase"/>
</dbReference>
<accession>A0A8J7PHM8</accession>
<dbReference type="InterPro" id="IPR036412">
    <property type="entry name" value="HAD-like_sf"/>
</dbReference>
<reference evidence="5" key="1">
    <citation type="submission" date="2021-02" db="EMBL/GenBank/DDBJ databases">
        <title>Genome-Resolved Metagenomics of a Microbial Community Performing Photosynthetic Biological Nutrient Removal.</title>
        <authorList>
            <person name="Mcdaniel E.A."/>
        </authorList>
    </citation>
    <scope>NUCLEOTIDE SEQUENCE</scope>
    <source>
        <strain evidence="5">UWPOB_OBS1</strain>
    </source>
</reference>
<dbReference type="InterPro" id="IPR044651">
    <property type="entry name" value="OTSB-like"/>
</dbReference>
<comment type="caution">
    <text evidence="5">The sequence shown here is derived from an EMBL/GenBank/DDBJ whole genome shotgun (WGS) entry which is preliminary data.</text>
</comment>
<dbReference type="GO" id="GO:0004805">
    <property type="term" value="F:trehalose-phosphatase activity"/>
    <property type="evidence" value="ECO:0007669"/>
    <property type="project" value="InterPro"/>
</dbReference>
<protein>
    <recommendedName>
        <fullName evidence="3">Trehalose-phosphate phosphatase</fullName>
    </recommendedName>
    <alternativeName>
        <fullName evidence="4">Trehalose-6-phosphate phosphatase</fullName>
    </alternativeName>
</protein>
<dbReference type="InterPro" id="IPR023214">
    <property type="entry name" value="HAD_sf"/>
</dbReference>
<dbReference type="PANTHER" id="PTHR43768">
    <property type="entry name" value="TREHALOSE 6-PHOSPHATE PHOSPHATASE"/>
    <property type="match status" value="1"/>
</dbReference>
<dbReference type="GO" id="GO:0005992">
    <property type="term" value="P:trehalose biosynthetic process"/>
    <property type="evidence" value="ECO:0007669"/>
    <property type="project" value="InterPro"/>
</dbReference>
<dbReference type="Gene3D" id="3.40.50.1000">
    <property type="entry name" value="HAD superfamily/HAD-like"/>
    <property type="match status" value="2"/>
</dbReference>
<dbReference type="PANTHER" id="PTHR43768:SF3">
    <property type="entry name" value="TREHALOSE 6-PHOSPHATE PHOSPHATASE"/>
    <property type="match status" value="1"/>
</dbReference>
<dbReference type="SUPFAM" id="SSF56784">
    <property type="entry name" value="HAD-like"/>
    <property type="match status" value="2"/>
</dbReference>
<evidence type="ECO:0000256" key="4">
    <source>
        <dbReference type="ARBA" id="ARBA00031957"/>
    </source>
</evidence>
<comment type="function">
    <text evidence="2">Removes the phosphate from trehalose 6-phosphate to produce free trehalose.</text>
</comment>
<dbReference type="Proteomes" id="UP000664277">
    <property type="component" value="Unassembled WGS sequence"/>
</dbReference>
<evidence type="ECO:0000313" key="5">
    <source>
        <dbReference type="EMBL" id="MBN8661973.1"/>
    </source>
</evidence>
<gene>
    <name evidence="5" type="ORF">J0M35_16515</name>
</gene>
<dbReference type="EMBL" id="JAFLCK010000028">
    <property type="protein sequence ID" value="MBN8661973.1"/>
    <property type="molecule type" value="Genomic_DNA"/>
</dbReference>
<evidence type="ECO:0000256" key="1">
    <source>
        <dbReference type="ARBA" id="ARBA00022801"/>
    </source>
</evidence>
<organism evidence="5 6">
    <name type="scientific">Candidatus Obscuribacter phosphatis</name>
    <dbReference type="NCBI Taxonomy" id="1906157"/>
    <lineage>
        <taxon>Bacteria</taxon>
        <taxon>Bacillati</taxon>
        <taxon>Candidatus Melainabacteria</taxon>
        <taxon>Candidatus Obscuribacterales</taxon>
        <taxon>Candidatus Obscuribacteraceae</taxon>
        <taxon>Candidatus Obscuribacter</taxon>
    </lineage>
</organism>
<dbReference type="AlphaFoldDB" id="A0A8J7PHM8"/>
<evidence type="ECO:0000313" key="6">
    <source>
        <dbReference type="Proteomes" id="UP000664277"/>
    </source>
</evidence>
<dbReference type="Pfam" id="PF02358">
    <property type="entry name" value="Trehalose_PPase"/>
    <property type="match status" value="1"/>
</dbReference>
<keyword evidence="1" id="KW-0378">Hydrolase</keyword>
<sequence length="342" mass="38084">MTSLLEKTLLRRLEDFRRRRLLLVLDRDGTLVPICADSQEAQMSANMRRLLSALAGLADVQICILSARSYISLLSDDLAATTVLAGNCGLEIRFSNSLSLFGAALRYLPLILQCRDKIESGLLQDHELELDQLQLDDHIFSLCLHFHRASDAVRRAAETLIFELEKTYPDLSFTRLDTSFEIGPDIGWSKYWGLWHLAARLGALSESAARSAEQELKQIEFYGGIDPTGYVELLEHLSEKRSENQAGDSSAFLTNQSAGASGAFPVLSDAVDLIYLGDSTNDEPAFRFVNENGGLSIKVNNELDEKFYKHRATAMDTAAKFRIDGIAHVEELLSILLSLRIQ</sequence>
<evidence type="ECO:0000256" key="2">
    <source>
        <dbReference type="ARBA" id="ARBA00024179"/>
    </source>
</evidence>
<name>A0A8J7PHM8_9BACT</name>